<feature type="transmembrane region" description="Helical" evidence="6">
    <location>
        <begin position="93"/>
        <end position="113"/>
    </location>
</feature>
<feature type="transmembrane region" description="Helical" evidence="6">
    <location>
        <begin position="183"/>
        <end position="202"/>
    </location>
</feature>
<evidence type="ECO:0000256" key="1">
    <source>
        <dbReference type="ARBA" id="ARBA00004141"/>
    </source>
</evidence>
<organism evidence="8">
    <name type="scientific">Heliothis virescens</name>
    <name type="common">Tobacco budworm moth</name>
    <dbReference type="NCBI Taxonomy" id="7102"/>
    <lineage>
        <taxon>Eukaryota</taxon>
        <taxon>Metazoa</taxon>
        <taxon>Ecdysozoa</taxon>
        <taxon>Arthropoda</taxon>
        <taxon>Hexapoda</taxon>
        <taxon>Insecta</taxon>
        <taxon>Pterygota</taxon>
        <taxon>Neoptera</taxon>
        <taxon>Endopterygota</taxon>
        <taxon>Lepidoptera</taxon>
        <taxon>Glossata</taxon>
        <taxon>Ditrysia</taxon>
        <taxon>Noctuoidea</taxon>
        <taxon>Noctuidae</taxon>
        <taxon>Heliothinae</taxon>
        <taxon>Heliothis</taxon>
    </lineage>
</organism>
<reference evidence="8" key="1">
    <citation type="submission" date="2017-09" db="EMBL/GenBank/DDBJ databases">
        <title>Contemporary evolution of a Lepidopteran species, Heliothis virescens, in response to modern agricultural practices.</title>
        <authorList>
            <person name="Fritz M.L."/>
            <person name="Deyonke A.M."/>
            <person name="Papanicolaou A."/>
            <person name="Micinski S."/>
            <person name="Westbrook J."/>
            <person name="Gould F."/>
        </authorList>
    </citation>
    <scope>NUCLEOTIDE SEQUENCE [LARGE SCALE GENOMIC DNA]</scope>
    <source>
        <strain evidence="8">HvINT-</strain>
        <tissue evidence="8">Whole body</tissue>
    </source>
</reference>
<feature type="transmembrane region" description="Helical" evidence="6">
    <location>
        <begin position="60"/>
        <end position="81"/>
    </location>
</feature>
<proteinExistence type="inferred from homology"/>
<protein>
    <recommendedName>
        <fullName evidence="7">Phosphatidic acid phosphatase type 2/haloperoxidase domain-containing protein</fullName>
    </recommendedName>
</protein>
<dbReference type="Gene3D" id="1.20.144.10">
    <property type="entry name" value="Phosphatidic acid phosphatase type 2/haloperoxidase"/>
    <property type="match status" value="1"/>
</dbReference>
<accession>A0A2A4JXK8</accession>
<comment type="subcellular location">
    <subcellularLocation>
        <location evidence="1">Membrane</location>
        <topology evidence="1">Multi-pass membrane protein</topology>
    </subcellularLocation>
</comment>
<comment type="similarity">
    <text evidence="2">Belongs to the PA-phosphatase related phosphoesterase family.</text>
</comment>
<name>A0A2A4JXK8_HELVI</name>
<evidence type="ECO:0000256" key="2">
    <source>
        <dbReference type="ARBA" id="ARBA00008816"/>
    </source>
</evidence>
<feature type="transmembrane region" description="Helical" evidence="6">
    <location>
        <begin position="12"/>
        <end position="29"/>
    </location>
</feature>
<feature type="transmembrane region" description="Helical" evidence="6">
    <location>
        <begin position="214"/>
        <end position="232"/>
    </location>
</feature>
<gene>
    <name evidence="8" type="ORF">B5V51_10266</name>
</gene>
<dbReference type="GO" id="GO:0008195">
    <property type="term" value="F:phosphatidate phosphatase activity"/>
    <property type="evidence" value="ECO:0007669"/>
    <property type="project" value="TreeGrafter"/>
</dbReference>
<evidence type="ECO:0000313" key="8">
    <source>
        <dbReference type="EMBL" id="PCG76122.1"/>
    </source>
</evidence>
<evidence type="ECO:0000259" key="7">
    <source>
        <dbReference type="SMART" id="SM00014"/>
    </source>
</evidence>
<comment type="caution">
    <text evidence="8">The sequence shown here is derived from an EMBL/GenBank/DDBJ whole genome shotgun (WGS) entry which is preliminary data.</text>
</comment>
<evidence type="ECO:0000256" key="6">
    <source>
        <dbReference type="SAM" id="Phobius"/>
    </source>
</evidence>
<dbReference type="GO" id="GO:0016020">
    <property type="term" value="C:membrane"/>
    <property type="evidence" value="ECO:0007669"/>
    <property type="project" value="UniProtKB-SubCell"/>
</dbReference>
<keyword evidence="5 6" id="KW-0472">Membrane</keyword>
<dbReference type="PANTHER" id="PTHR10165:SF35">
    <property type="entry name" value="RE23632P"/>
    <property type="match status" value="1"/>
</dbReference>
<keyword evidence="4 6" id="KW-1133">Transmembrane helix</keyword>
<dbReference type="SUPFAM" id="SSF48317">
    <property type="entry name" value="Acid phosphatase/Vanadium-dependent haloperoxidase"/>
    <property type="match status" value="1"/>
</dbReference>
<dbReference type="InterPro" id="IPR036938">
    <property type="entry name" value="PAP2/HPO_sf"/>
</dbReference>
<sequence length="298" mass="33662">MWPGFQHVVNNLLLEILLRVIILAVVCLCQSMGQPYMRQITETELLTDYRRPRHDSIVPAWATVFLIVFLPLLCIYISFLLTRNYVDTVQALLAWTLALTINAMITESLKLIVGRPRPDFFWRCFPNGVVTPGLKCTGDPRDVLDGRKSFPSGHSSFAFCSLGFLSLWFCGKLGVVSRNRGQSSGVVVVLAPLTVASGVALSRWCDNHHHWEDILAGSVLGFTSSYICYLQFYHPLDSDWSGEPYSVNTDYEFFNSDSDIEPVYFDTHSPHSSRDLNNVCLMLHLCNKNTLESNKKIS</sequence>
<dbReference type="AlphaFoldDB" id="A0A2A4JXK8"/>
<keyword evidence="3 6" id="KW-0812">Transmembrane</keyword>
<feature type="domain" description="Phosphatidic acid phosphatase type 2/haloperoxidase" evidence="7">
    <location>
        <begin position="90"/>
        <end position="229"/>
    </location>
</feature>
<dbReference type="InterPro" id="IPR043216">
    <property type="entry name" value="PAP-like"/>
</dbReference>
<evidence type="ECO:0000256" key="5">
    <source>
        <dbReference type="ARBA" id="ARBA00023136"/>
    </source>
</evidence>
<dbReference type="CDD" id="cd03390">
    <property type="entry name" value="PAP2_containing_1_like"/>
    <property type="match status" value="1"/>
</dbReference>
<dbReference type="PANTHER" id="PTHR10165">
    <property type="entry name" value="LIPID PHOSPHATE PHOSPHATASE"/>
    <property type="match status" value="1"/>
</dbReference>
<evidence type="ECO:0000256" key="4">
    <source>
        <dbReference type="ARBA" id="ARBA00022989"/>
    </source>
</evidence>
<dbReference type="SMART" id="SM00014">
    <property type="entry name" value="acidPPc"/>
    <property type="match status" value="1"/>
</dbReference>
<feature type="transmembrane region" description="Helical" evidence="6">
    <location>
        <begin position="157"/>
        <end position="177"/>
    </location>
</feature>
<dbReference type="STRING" id="7102.A0A2A4JXK8"/>
<dbReference type="InterPro" id="IPR000326">
    <property type="entry name" value="PAP2/HPO"/>
</dbReference>
<dbReference type="GO" id="GO:0046839">
    <property type="term" value="P:phospholipid dephosphorylation"/>
    <property type="evidence" value="ECO:0007669"/>
    <property type="project" value="TreeGrafter"/>
</dbReference>
<dbReference type="GO" id="GO:0006644">
    <property type="term" value="P:phospholipid metabolic process"/>
    <property type="evidence" value="ECO:0007669"/>
    <property type="project" value="InterPro"/>
</dbReference>
<dbReference type="EMBL" id="NWSH01000478">
    <property type="protein sequence ID" value="PCG76122.1"/>
    <property type="molecule type" value="Genomic_DNA"/>
</dbReference>
<dbReference type="Pfam" id="PF01569">
    <property type="entry name" value="PAP2"/>
    <property type="match status" value="1"/>
</dbReference>
<evidence type="ECO:0000256" key="3">
    <source>
        <dbReference type="ARBA" id="ARBA00022692"/>
    </source>
</evidence>